<dbReference type="SUPFAM" id="SSF53850">
    <property type="entry name" value="Periplasmic binding protein-like II"/>
    <property type="match status" value="1"/>
</dbReference>
<dbReference type="Proteomes" id="UP000219612">
    <property type="component" value="Unassembled WGS sequence"/>
</dbReference>
<protein>
    <submittedName>
        <fullName evidence="1">Multiple sugar transport system substrate-binding protein</fullName>
    </submittedName>
</protein>
<dbReference type="Gene3D" id="3.40.190.10">
    <property type="entry name" value="Periplasmic binding protein-like II"/>
    <property type="match status" value="2"/>
</dbReference>
<dbReference type="AlphaFoldDB" id="A0A285HF45"/>
<dbReference type="InterPro" id="IPR006311">
    <property type="entry name" value="TAT_signal"/>
</dbReference>
<organism evidence="1 2">
    <name type="scientific">Paractinoplanes atraurantiacus</name>
    <dbReference type="NCBI Taxonomy" id="1036182"/>
    <lineage>
        <taxon>Bacteria</taxon>
        <taxon>Bacillati</taxon>
        <taxon>Actinomycetota</taxon>
        <taxon>Actinomycetes</taxon>
        <taxon>Micromonosporales</taxon>
        <taxon>Micromonosporaceae</taxon>
        <taxon>Paractinoplanes</taxon>
    </lineage>
</organism>
<keyword evidence="1" id="KW-0813">Transport</keyword>
<name>A0A285HF45_9ACTN</name>
<sequence length="395" mass="43946">MTELYSRRSFLAGALTAGMVSASASYLLTRREEVKLTLVTGADATGGRRLLVQMWNDLSPYIKIETVEINSSTRDQYEKFISSRADIFNLDVIHIPKFAAEKRVVPITPRNDISLLPPVRRLSVREDTGDFWAVPFNTDVGVLYRRIADKSEAGPDPTLAQVMSSSSRGFVGQLDTVGSQTDEAFLVNVLEQALAQDEAILDETGQLSFSLGQWRSALGPLAAAIRGRRVGAEAGEDDTNRTYQRNGLRYMRNWPVYYPAIDRAERTKPTTDEIRLGRLPIGIIGGQSLAVSADSDHRDEAVEAIHFLTDAHAQLLLAKYGFAPTGLDAYIDPVVTETMPHLKVIRNGVESSRPRPMHRDYAAFAETFAGHMHRFLYDGEQLTQQFITDIQGKLR</sequence>
<dbReference type="RefSeq" id="WP_179855148.1">
    <property type="nucleotide sequence ID" value="NZ_OBDY01000004.1"/>
</dbReference>
<dbReference type="EMBL" id="OBDY01000004">
    <property type="protein sequence ID" value="SNY34369.1"/>
    <property type="molecule type" value="Genomic_DNA"/>
</dbReference>
<evidence type="ECO:0000313" key="2">
    <source>
        <dbReference type="Proteomes" id="UP000219612"/>
    </source>
</evidence>
<proteinExistence type="predicted"/>
<reference evidence="1 2" key="1">
    <citation type="submission" date="2017-09" db="EMBL/GenBank/DDBJ databases">
        <authorList>
            <person name="Ehlers B."/>
            <person name="Leendertz F.H."/>
        </authorList>
    </citation>
    <scope>NUCLEOTIDE SEQUENCE [LARGE SCALE GENOMIC DNA]</scope>
    <source>
        <strain evidence="1 2">CGMCC 4.6857</strain>
    </source>
</reference>
<dbReference type="PROSITE" id="PS51318">
    <property type="entry name" value="TAT"/>
    <property type="match status" value="1"/>
</dbReference>
<keyword evidence="2" id="KW-1185">Reference proteome</keyword>
<gene>
    <name evidence="1" type="ORF">SAMN05421748_104268</name>
</gene>
<evidence type="ECO:0000313" key="1">
    <source>
        <dbReference type="EMBL" id="SNY34369.1"/>
    </source>
</evidence>
<accession>A0A285HF45</accession>
<keyword evidence="1" id="KW-0762">Sugar transport</keyword>